<gene>
    <name evidence="9" type="ORF">ENH88_22695</name>
</gene>
<keyword evidence="3" id="KW-0808">Transferase</keyword>
<evidence type="ECO:0000256" key="8">
    <source>
        <dbReference type="ARBA" id="ARBA00022842"/>
    </source>
</evidence>
<comment type="cofactor">
    <cofactor evidence="1">
        <name>Mg(2+)</name>
        <dbReference type="ChEBI" id="CHEBI:18420"/>
    </cofactor>
</comment>
<keyword evidence="6" id="KW-0547">Nucleotide-binding</keyword>
<comment type="similarity">
    <text evidence="2">Belongs to the SELO family.</text>
</comment>
<evidence type="ECO:0000256" key="3">
    <source>
        <dbReference type="ARBA" id="ARBA00022679"/>
    </source>
</evidence>
<dbReference type="InterPro" id="IPR003846">
    <property type="entry name" value="SelO"/>
</dbReference>
<evidence type="ECO:0000313" key="9">
    <source>
        <dbReference type="EMBL" id="HEA19208.1"/>
    </source>
</evidence>
<keyword evidence="5" id="KW-0479">Metal-binding</keyword>
<sequence length="568" mass="65163">MQLENFNSSCFINHQVRHYKNPSIAWLNYRWLIEEGVDIKKPSDIEVFEKKVLKEYAFGKPTDAQNEAGFLSSTETVITDRYGATGGSHFGGSGRCSIKNKYIIKGTGRTALTSIYADSDHSNGLIELGEAIREVIYSELFFHELPNQSVPILAIIDTGTKAYFEEDRALKRVALVIRPFFIRPAHFERSIFYDHNPNLNQSSQPIDAKRVQFYSKYFNRMNPGFFEQMWKGIIKQKGAERALRLWSGRFLTSNMEFTGKSVDFGISTSLPSWFKYYHHSKECFGEDAEALIYGMRSTFEQITKYQCKPVDSIEHHGPNHTFNDNLKRSKDKIEGDLMKEFQGFIKAMLPKEIFSKNESINAFCDNLTKEFLLQQKTPVPFLSKMCVGSLENPKIDNEEKLATFVKKLFKLTKLTESSEYTDNDKVSENYLGFIFSNRPDTYYSILRKECSKVCDSLSDFSGANRKSITAFIEATISSSRRYWPLLNTCIVPYKVQCDSISSVVWGTKSSRKDPIAYVEVNYVGDSVHILGKEIQFDAIKKYCINSNQQKWAGLFPSKELESLLDDYS</sequence>
<proteinExistence type="inferred from homology"/>
<protein>
    <submittedName>
        <fullName evidence="9">Uncharacterized protein</fullName>
    </submittedName>
</protein>
<dbReference type="EMBL" id="DRGM01000215">
    <property type="protein sequence ID" value="HEA19208.1"/>
    <property type="molecule type" value="Genomic_DNA"/>
</dbReference>
<dbReference type="Proteomes" id="UP000886188">
    <property type="component" value="Unassembled WGS sequence"/>
</dbReference>
<evidence type="ECO:0000256" key="5">
    <source>
        <dbReference type="ARBA" id="ARBA00022723"/>
    </source>
</evidence>
<dbReference type="GO" id="GO:0046872">
    <property type="term" value="F:metal ion binding"/>
    <property type="evidence" value="ECO:0007669"/>
    <property type="project" value="UniProtKB-KW"/>
</dbReference>
<reference evidence="9" key="1">
    <citation type="journal article" date="2020" name="mSystems">
        <title>Genome- and Community-Level Interaction Insights into Carbon Utilization and Element Cycling Functions of Hydrothermarchaeota in Hydrothermal Sediment.</title>
        <authorList>
            <person name="Zhou Z."/>
            <person name="Liu Y."/>
            <person name="Xu W."/>
            <person name="Pan J."/>
            <person name="Luo Z.H."/>
            <person name="Li M."/>
        </authorList>
    </citation>
    <scope>NUCLEOTIDE SEQUENCE [LARGE SCALE GENOMIC DNA]</scope>
    <source>
        <strain evidence="9">HyVt-346</strain>
    </source>
</reference>
<dbReference type="GO" id="GO:0016779">
    <property type="term" value="F:nucleotidyltransferase activity"/>
    <property type="evidence" value="ECO:0007669"/>
    <property type="project" value="UniProtKB-KW"/>
</dbReference>
<name>A0A7V1GGV8_9GAMM</name>
<dbReference type="RefSeq" id="WP_304185821.1">
    <property type="nucleotide sequence ID" value="NZ_DRGM01000215.1"/>
</dbReference>
<comment type="caution">
    <text evidence="9">The sequence shown here is derived from an EMBL/GenBank/DDBJ whole genome shotgun (WGS) entry which is preliminary data.</text>
</comment>
<evidence type="ECO:0000256" key="7">
    <source>
        <dbReference type="ARBA" id="ARBA00022840"/>
    </source>
</evidence>
<dbReference type="Pfam" id="PF02696">
    <property type="entry name" value="SelO"/>
    <property type="match status" value="1"/>
</dbReference>
<dbReference type="GO" id="GO:0005524">
    <property type="term" value="F:ATP binding"/>
    <property type="evidence" value="ECO:0007669"/>
    <property type="project" value="UniProtKB-KW"/>
</dbReference>
<dbReference type="AlphaFoldDB" id="A0A7V1GGV8"/>
<keyword evidence="7" id="KW-0067">ATP-binding</keyword>
<accession>A0A7V1GGV8</accession>
<evidence type="ECO:0000256" key="1">
    <source>
        <dbReference type="ARBA" id="ARBA00001946"/>
    </source>
</evidence>
<keyword evidence="4" id="KW-0548">Nucleotidyltransferase</keyword>
<keyword evidence="8" id="KW-0460">Magnesium</keyword>
<evidence type="ECO:0000256" key="6">
    <source>
        <dbReference type="ARBA" id="ARBA00022741"/>
    </source>
</evidence>
<evidence type="ECO:0000256" key="2">
    <source>
        <dbReference type="ARBA" id="ARBA00009747"/>
    </source>
</evidence>
<evidence type="ECO:0000256" key="4">
    <source>
        <dbReference type="ARBA" id="ARBA00022695"/>
    </source>
</evidence>
<organism evidence="9">
    <name type="scientific">Pseudoalteromonas prydzensis</name>
    <dbReference type="NCBI Taxonomy" id="182141"/>
    <lineage>
        <taxon>Bacteria</taxon>
        <taxon>Pseudomonadati</taxon>
        <taxon>Pseudomonadota</taxon>
        <taxon>Gammaproteobacteria</taxon>
        <taxon>Alteromonadales</taxon>
        <taxon>Pseudoalteromonadaceae</taxon>
        <taxon>Pseudoalteromonas</taxon>
    </lineage>
</organism>